<dbReference type="KEGG" id="lmoi:VV02_07615"/>
<organism evidence="1 2">
    <name type="scientific">Luteipulveratus mongoliensis</name>
    <dbReference type="NCBI Taxonomy" id="571913"/>
    <lineage>
        <taxon>Bacteria</taxon>
        <taxon>Bacillati</taxon>
        <taxon>Actinomycetota</taxon>
        <taxon>Actinomycetes</taxon>
        <taxon>Micrococcales</taxon>
        <taxon>Dermacoccaceae</taxon>
        <taxon>Luteipulveratus</taxon>
    </lineage>
</organism>
<dbReference type="Proteomes" id="UP000066480">
    <property type="component" value="Chromosome"/>
</dbReference>
<gene>
    <name evidence="1" type="ORF">VV02_07615</name>
</gene>
<dbReference type="EMBL" id="CP011112">
    <property type="protein sequence ID" value="AKU15750.1"/>
    <property type="molecule type" value="Genomic_DNA"/>
</dbReference>
<dbReference type="STRING" id="571913.VV02_07615"/>
<reference evidence="1 2" key="1">
    <citation type="submission" date="2015-03" db="EMBL/GenBank/DDBJ databases">
        <title>Luteipulveratus halotolerans sp. nov., a novel actinobacterium (Dermacoccaceae) from Sarawak, Malaysia.</title>
        <authorList>
            <person name="Juboi H."/>
            <person name="Basik A."/>
            <person name="Shamsul S.S."/>
            <person name="Arnold P."/>
            <person name="Schmitt E.K."/>
            <person name="Sanglier J.-J."/>
            <person name="Yeo T."/>
        </authorList>
    </citation>
    <scope>NUCLEOTIDE SEQUENCE [LARGE SCALE GENOMIC DNA]</scope>
    <source>
        <strain evidence="1 2">MN07-A0370</strain>
    </source>
</reference>
<keyword evidence="2" id="KW-1185">Reference proteome</keyword>
<evidence type="ECO:0000313" key="2">
    <source>
        <dbReference type="Proteomes" id="UP000066480"/>
    </source>
</evidence>
<dbReference type="RefSeq" id="WP_052590816.1">
    <property type="nucleotide sequence ID" value="NZ_CP011112.1"/>
</dbReference>
<sequence>MLPTPYTVIVGTPEFGDPDAFGNPTKTWPVENEKPWAVHAIAPGALSAMSEPSQPNRDLSLIIWSVYGPKAGNYPTTEHSRIKLPGDADWYDIDGHPDDWTRGPWEHPTAGLVVELRRADG</sequence>
<name>A0A0K1JGN5_9MICO</name>
<proteinExistence type="predicted"/>
<dbReference type="OrthoDB" id="5194065at2"/>
<dbReference type="AlphaFoldDB" id="A0A0K1JGN5"/>
<protein>
    <submittedName>
        <fullName evidence="1">Uncharacterized protein</fullName>
    </submittedName>
</protein>
<evidence type="ECO:0000313" key="1">
    <source>
        <dbReference type="EMBL" id="AKU15750.1"/>
    </source>
</evidence>
<accession>A0A0K1JGN5</accession>